<dbReference type="EMBL" id="JAEAOA010001948">
    <property type="protein sequence ID" value="KAK3606723.1"/>
    <property type="molecule type" value="Genomic_DNA"/>
</dbReference>
<dbReference type="PANTHER" id="PTHR25462:SF296">
    <property type="entry name" value="MEIOTIC P26, ISOFORM F"/>
    <property type="match status" value="1"/>
</dbReference>
<reference evidence="3" key="2">
    <citation type="journal article" date="2021" name="Genome Biol. Evol.">
        <title>Developing a high-quality reference genome for a parasitic bivalve with doubly uniparental inheritance (Bivalvia: Unionida).</title>
        <authorList>
            <person name="Smith C.H."/>
        </authorList>
    </citation>
    <scope>NUCLEOTIDE SEQUENCE</scope>
    <source>
        <strain evidence="3">CHS0354</strain>
        <tissue evidence="3">Mantle</tissue>
    </source>
</reference>
<organism evidence="3 4">
    <name type="scientific">Potamilus streckersoni</name>
    <dbReference type="NCBI Taxonomy" id="2493646"/>
    <lineage>
        <taxon>Eukaryota</taxon>
        <taxon>Metazoa</taxon>
        <taxon>Spiralia</taxon>
        <taxon>Lophotrochozoa</taxon>
        <taxon>Mollusca</taxon>
        <taxon>Bivalvia</taxon>
        <taxon>Autobranchia</taxon>
        <taxon>Heteroconchia</taxon>
        <taxon>Palaeoheterodonta</taxon>
        <taxon>Unionida</taxon>
        <taxon>Unionoidea</taxon>
        <taxon>Unionidae</taxon>
        <taxon>Ambleminae</taxon>
        <taxon>Lampsilini</taxon>
        <taxon>Potamilus</taxon>
    </lineage>
</organism>
<dbReference type="PANTHER" id="PTHR25462">
    <property type="entry name" value="BONUS, ISOFORM C-RELATED"/>
    <property type="match status" value="1"/>
</dbReference>
<proteinExistence type="predicted"/>
<dbReference type="Proteomes" id="UP001195483">
    <property type="component" value="Unassembled WGS sequence"/>
</dbReference>
<dbReference type="GO" id="GO:0061630">
    <property type="term" value="F:ubiquitin protein ligase activity"/>
    <property type="evidence" value="ECO:0007669"/>
    <property type="project" value="TreeGrafter"/>
</dbReference>
<dbReference type="PROSITE" id="PS50119">
    <property type="entry name" value="ZF_BBOX"/>
    <property type="match status" value="1"/>
</dbReference>
<evidence type="ECO:0000313" key="3">
    <source>
        <dbReference type="EMBL" id="KAK3606723.1"/>
    </source>
</evidence>
<keyword evidence="4" id="KW-1185">Reference proteome</keyword>
<evidence type="ECO:0000256" key="1">
    <source>
        <dbReference type="PROSITE-ProRule" id="PRU00024"/>
    </source>
</evidence>
<dbReference type="GO" id="GO:0008270">
    <property type="term" value="F:zinc ion binding"/>
    <property type="evidence" value="ECO:0007669"/>
    <property type="project" value="UniProtKB-KW"/>
</dbReference>
<gene>
    <name evidence="3" type="ORF">CHS0354_033074</name>
</gene>
<evidence type="ECO:0000313" key="4">
    <source>
        <dbReference type="Proteomes" id="UP001195483"/>
    </source>
</evidence>
<dbReference type="AlphaFoldDB" id="A0AAE0TB20"/>
<sequence>MASAAENYDHSENKKIPCQVCGSGVSGSFYCLTCKEYYCEECRKAHTRMKSSNDHKMLDINNRPVCKVCAYDAAPNSHLRSRYPVDTIFPKNFGGPSAKYICIDCDECYCELCANRHLKMKSSVSHNLVDLSDTQNQTALATIMTHQGISEEENIRPSSANPDSARYTMPLGMWVNTPYSGKLPQFIPDHTRQQGFRGRPPWNFYK</sequence>
<keyword evidence="1" id="KW-0479">Metal-binding</keyword>
<dbReference type="InterPro" id="IPR000315">
    <property type="entry name" value="Znf_B-box"/>
</dbReference>
<protein>
    <recommendedName>
        <fullName evidence="2">B box-type domain-containing protein</fullName>
    </recommendedName>
</protein>
<dbReference type="Pfam" id="PF22586">
    <property type="entry name" value="ANCHR-like_BBOX"/>
    <property type="match status" value="1"/>
</dbReference>
<comment type="caution">
    <text evidence="3">The sequence shown here is derived from an EMBL/GenBank/DDBJ whole genome shotgun (WGS) entry which is preliminary data.</text>
</comment>
<accession>A0AAE0TB20</accession>
<reference evidence="3" key="3">
    <citation type="submission" date="2023-05" db="EMBL/GenBank/DDBJ databases">
        <authorList>
            <person name="Smith C.H."/>
        </authorList>
    </citation>
    <scope>NUCLEOTIDE SEQUENCE</scope>
    <source>
        <strain evidence="3">CHS0354</strain>
        <tissue evidence="3">Mantle</tissue>
    </source>
</reference>
<keyword evidence="1" id="KW-0862">Zinc</keyword>
<dbReference type="InterPro" id="IPR047153">
    <property type="entry name" value="TRIM45/56/19-like"/>
</dbReference>
<dbReference type="SMART" id="SM00336">
    <property type="entry name" value="BBOX"/>
    <property type="match status" value="1"/>
</dbReference>
<reference evidence="3" key="1">
    <citation type="journal article" date="2021" name="Genome Biol. Evol.">
        <title>A High-Quality Reference Genome for a Parasitic Bivalve with Doubly Uniparental Inheritance (Bivalvia: Unionida).</title>
        <authorList>
            <person name="Smith C.H."/>
        </authorList>
    </citation>
    <scope>NUCLEOTIDE SEQUENCE</scope>
    <source>
        <strain evidence="3">CHS0354</strain>
    </source>
</reference>
<feature type="domain" description="B box-type" evidence="2">
    <location>
        <begin position="13"/>
        <end position="60"/>
    </location>
</feature>
<dbReference type="Gene3D" id="4.10.830.40">
    <property type="match status" value="1"/>
</dbReference>
<dbReference type="CDD" id="cd19757">
    <property type="entry name" value="Bbox1"/>
    <property type="match status" value="1"/>
</dbReference>
<evidence type="ECO:0000259" key="2">
    <source>
        <dbReference type="PROSITE" id="PS50119"/>
    </source>
</evidence>
<name>A0AAE0TB20_9BIVA</name>
<keyword evidence="1" id="KW-0863">Zinc-finger</keyword>